<accession>A0A645BWP5</accession>
<reference evidence="1" key="1">
    <citation type="submission" date="2019-08" db="EMBL/GenBank/DDBJ databases">
        <authorList>
            <person name="Kucharzyk K."/>
            <person name="Murdoch R.W."/>
            <person name="Higgins S."/>
            <person name="Loffler F."/>
        </authorList>
    </citation>
    <scope>NUCLEOTIDE SEQUENCE</scope>
</reference>
<evidence type="ECO:0000313" key="1">
    <source>
        <dbReference type="EMBL" id="MPM69675.1"/>
    </source>
</evidence>
<name>A0A645BWP5_9ZZZZ</name>
<dbReference type="AlphaFoldDB" id="A0A645BWP5"/>
<sequence>MVLSVEDIIEMREDTNEFGISGYQWFFNILENNYISKMNGTDRNTHILKDYDRKAQEFIIRQLLHINSDAAYELMKQMNISEPYVSDENEKYLIK</sequence>
<protein>
    <submittedName>
        <fullName evidence="1">Uncharacterized protein</fullName>
    </submittedName>
</protein>
<dbReference type="EMBL" id="VSSQ01023009">
    <property type="protein sequence ID" value="MPM69675.1"/>
    <property type="molecule type" value="Genomic_DNA"/>
</dbReference>
<organism evidence="1">
    <name type="scientific">bioreactor metagenome</name>
    <dbReference type="NCBI Taxonomy" id="1076179"/>
    <lineage>
        <taxon>unclassified sequences</taxon>
        <taxon>metagenomes</taxon>
        <taxon>ecological metagenomes</taxon>
    </lineage>
</organism>
<proteinExistence type="predicted"/>
<gene>
    <name evidence="1" type="ORF">SDC9_116623</name>
</gene>
<comment type="caution">
    <text evidence="1">The sequence shown here is derived from an EMBL/GenBank/DDBJ whole genome shotgun (WGS) entry which is preliminary data.</text>
</comment>